<proteinExistence type="predicted"/>
<dbReference type="CDD" id="cd07043">
    <property type="entry name" value="STAS_anti-anti-sigma_factors"/>
    <property type="match status" value="1"/>
</dbReference>
<evidence type="ECO:0000259" key="1">
    <source>
        <dbReference type="PROSITE" id="PS50801"/>
    </source>
</evidence>
<evidence type="ECO:0000313" key="3">
    <source>
        <dbReference type="Proteomes" id="UP001250181"/>
    </source>
</evidence>
<protein>
    <submittedName>
        <fullName evidence="2">STAS domain-containing protein</fullName>
    </submittedName>
</protein>
<reference evidence="2 3" key="1">
    <citation type="submission" date="2023-09" db="EMBL/GenBank/DDBJ databases">
        <title>Streptomyces sp. nov.: A antagonism against Alternaria gaisen Producing Streptochlin, Isolated from Tamarix root soil.</title>
        <authorList>
            <person name="Chen Y."/>
        </authorList>
    </citation>
    <scope>NUCLEOTIDE SEQUENCE [LARGE SCALE GENOMIC DNA]</scope>
    <source>
        <strain evidence="2 3">TRM76323</strain>
    </source>
</reference>
<feature type="domain" description="STAS" evidence="1">
    <location>
        <begin position="14"/>
        <end position="62"/>
    </location>
</feature>
<dbReference type="PROSITE" id="PS50801">
    <property type="entry name" value="STAS"/>
    <property type="match status" value="1"/>
</dbReference>
<gene>
    <name evidence="2" type="ORF">RND61_10115</name>
</gene>
<comment type="caution">
    <text evidence="2">The sequence shown here is derived from an EMBL/GenBank/DDBJ whole genome shotgun (WGS) entry which is preliminary data.</text>
</comment>
<keyword evidence="3" id="KW-1185">Reference proteome</keyword>
<dbReference type="InterPro" id="IPR036513">
    <property type="entry name" value="STAS_dom_sf"/>
</dbReference>
<organism evidence="2 3">
    <name type="scientific">Streptomyces tamarix</name>
    <dbReference type="NCBI Taxonomy" id="3078565"/>
    <lineage>
        <taxon>Bacteria</taxon>
        <taxon>Bacillati</taxon>
        <taxon>Actinomycetota</taxon>
        <taxon>Actinomycetes</taxon>
        <taxon>Kitasatosporales</taxon>
        <taxon>Streptomycetaceae</taxon>
        <taxon>Streptomyces</taxon>
    </lineage>
</organism>
<sequence>MTTPLTLTPGRRPDGTSHLAVAGEIDMSNVDSLADALDATTGPLVLDLTAVDYLDSAGLSVLFAHANRLELIATPLLAPVLTVSGLADLATVHGLGTEPPPSS</sequence>
<accession>A0ABU3QI57</accession>
<dbReference type="RefSeq" id="WP_315877504.1">
    <property type="nucleotide sequence ID" value="NZ_JAWCTQ010000009.1"/>
</dbReference>
<dbReference type="EMBL" id="JAWCTQ010000009">
    <property type="protein sequence ID" value="MDT9682419.1"/>
    <property type="molecule type" value="Genomic_DNA"/>
</dbReference>
<dbReference type="InterPro" id="IPR002645">
    <property type="entry name" value="STAS_dom"/>
</dbReference>
<dbReference type="Proteomes" id="UP001250181">
    <property type="component" value="Unassembled WGS sequence"/>
</dbReference>
<dbReference type="Gene3D" id="3.30.750.24">
    <property type="entry name" value="STAS domain"/>
    <property type="match status" value="1"/>
</dbReference>
<dbReference type="SUPFAM" id="SSF52091">
    <property type="entry name" value="SpoIIaa-like"/>
    <property type="match status" value="1"/>
</dbReference>
<evidence type="ECO:0000313" key="2">
    <source>
        <dbReference type="EMBL" id="MDT9682419.1"/>
    </source>
</evidence>
<name>A0ABU3QI57_9ACTN</name>
<dbReference type="Pfam" id="PF01740">
    <property type="entry name" value="STAS"/>
    <property type="match status" value="1"/>
</dbReference>